<gene>
    <name evidence="1" type="ORF">NKOR_06035</name>
</gene>
<proteinExistence type="predicted"/>
<accession>K0B801</accession>
<reference evidence="1 2" key="1">
    <citation type="journal article" date="2012" name="J. Bacteriol.">
        <title>Draft Genome Sequence of an Ammonia-Oxidizing Archaeon, "Candidatus Nitrosopumilus koreensis" AR1, from Marine Sediment.</title>
        <authorList>
            <person name="Park S.J."/>
            <person name="Kim J.G."/>
            <person name="Jung M.Y."/>
            <person name="Kim S.J."/>
            <person name="Cha I.T."/>
            <person name="Kwon K."/>
            <person name="Lee J.H."/>
            <person name="Rhee S.K."/>
        </authorList>
    </citation>
    <scope>NUCLEOTIDE SEQUENCE [LARGE SCALE GENOMIC DNA]</scope>
    <source>
        <strain evidence="1 2">AR1</strain>
    </source>
</reference>
<dbReference type="HOGENOM" id="CLU_1987506_0_0_2"/>
<protein>
    <submittedName>
        <fullName evidence="1">Uncharacterized protein</fullName>
    </submittedName>
</protein>
<evidence type="ECO:0000313" key="1">
    <source>
        <dbReference type="EMBL" id="AFS81090.1"/>
    </source>
</evidence>
<dbReference type="Proteomes" id="UP000006101">
    <property type="component" value="Chromosome"/>
</dbReference>
<dbReference type="KEGG" id="nkr:NKOR_06035"/>
<name>K0B801_9ARCH</name>
<dbReference type="AlphaFoldDB" id="K0B801"/>
<evidence type="ECO:0000313" key="2">
    <source>
        <dbReference type="Proteomes" id="UP000006101"/>
    </source>
</evidence>
<dbReference type="EMBL" id="CP003842">
    <property type="protein sequence ID" value="AFS81090.1"/>
    <property type="molecule type" value="Genomic_DNA"/>
</dbReference>
<dbReference type="STRING" id="1229908.NKOR_06035"/>
<organism evidence="1 2">
    <name type="scientific">Candidatus Nitrosopumilus koreensis AR1</name>
    <dbReference type="NCBI Taxonomy" id="1229908"/>
    <lineage>
        <taxon>Archaea</taxon>
        <taxon>Nitrososphaerota</taxon>
        <taxon>Nitrososphaeria</taxon>
        <taxon>Nitrosopumilales</taxon>
        <taxon>Nitrosopumilaceae</taxon>
        <taxon>Nitrosopumilus</taxon>
    </lineage>
</organism>
<keyword evidence="2" id="KW-1185">Reference proteome</keyword>
<sequence>MMTTTESMVKNLVDTFEKDGLQVIQANCTGFENPTTIEGVEPDVICWNPNKELYHIGVVADSQTISSDLTKQKILTLSKLMMGRGSSEGERLPFVIGVPPEASNEADKTFQENEIQSQGNAQKIVL</sequence>
<dbReference type="PATRIC" id="fig|1229908.8.peg.1315"/>